<dbReference type="Proteomes" id="UP000008312">
    <property type="component" value="Unassembled WGS sequence"/>
</dbReference>
<organism evidence="1">
    <name type="scientific">Blastocystis hominis</name>
    <dbReference type="NCBI Taxonomy" id="12968"/>
    <lineage>
        <taxon>Eukaryota</taxon>
        <taxon>Sar</taxon>
        <taxon>Stramenopiles</taxon>
        <taxon>Bigyra</taxon>
        <taxon>Opalozoa</taxon>
        <taxon>Opalinata</taxon>
        <taxon>Blastocystidae</taxon>
        <taxon>Blastocystis</taxon>
    </lineage>
</organism>
<protein>
    <submittedName>
        <fullName evidence="1">Uncharacterized protein</fullName>
    </submittedName>
</protein>
<gene>
    <name evidence="1" type="ORF">GSBLH_T00003407001</name>
</gene>
<evidence type="ECO:0000313" key="1">
    <source>
        <dbReference type="EMBL" id="CBK23551.2"/>
    </source>
</evidence>
<accession>D8M5V2</accession>
<reference evidence="1" key="1">
    <citation type="submission" date="2010-02" db="EMBL/GenBank/DDBJ databases">
        <title>Sequencing and annotation of the Blastocystis hominis genome.</title>
        <authorList>
            <person name="Wincker P."/>
        </authorList>
    </citation>
    <scope>NUCLEOTIDE SEQUENCE</scope>
    <source>
        <strain evidence="1">Singapore isolate B</strain>
    </source>
</reference>
<dbReference type="AlphaFoldDB" id="D8M5V2"/>
<dbReference type="GeneID" id="24920508"/>
<proteinExistence type="predicted"/>
<sequence length="44" mass="5257">MNSSDFTPCLVSFHCCFNTLFSYKLTEPVTERKRYSFLCSPWNR</sequence>
<name>D8M5V2_BLAHO</name>
<dbReference type="EMBL" id="FN668661">
    <property type="protein sequence ID" value="CBK23551.2"/>
    <property type="molecule type" value="Genomic_DNA"/>
</dbReference>
<keyword evidence="2" id="KW-1185">Reference proteome</keyword>
<dbReference type="RefSeq" id="XP_012897599.1">
    <property type="nucleotide sequence ID" value="XM_013042145.1"/>
</dbReference>
<dbReference type="InParanoid" id="D8M5V2"/>
<evidence type="ECO:0000313" key="2">
    <source>
        <dbReference type="Proteomes" id="UP000008312"/>
    </source>
</evidence>